<organism evidence="1 2">
    <name type="scientific">Ruminiclostridium sufflavum DSM 19573</name>
    <dbReference type="NCBI Taxonomy" id="1121337"/>
    <lineage>
        <taxon>Bacteria</taxon>
        <taxon>Bacillati</taxon>
        <taxon>Bacillota</taxon>
        <taxon>Clostridia</taxon>
        <taxon>Eubacteriales</taxon>
        <taxon>Oscillospiraceae</taxon>
        <taxon>Ruminiclostridium</taxon>
    </lineage>
</organism>
<dbReference type="EMBL" id="QKMR01000025">
    <property type="protein sequence ID" value="PYG85635.1"/>
    <property type="molecule type" value="Genomic_DNA"/>
</dbReference>
<dbReference type="Pfam" id="PF02274">
    <property type="entry name" value="ADI"/>
    <property type="match status" value="2"/>
</dbReference>
<dbReference type="PANTHER" id="PTHR47271">
    <property type="entry name" value="ARGININE DEIMINASE"/>
    <property type="match status" value="1"/>
</dbReference>
<dbReference type="SUPFAM" id="SSF55909">
    <property type="entry name" value="Pentein"/>
    <property type="match status" value="1"/>
</dbReference>
<gene>
    <name evidence="1" type="ORF">LY28_03323</name>
</gene>
<name>A0A318XGH9_9FIRM</name>
<proteinExistence type="predicted"/>
<evidence type="ECO:0000313" key="2">
    <source>
        <dbReference type="Proteomes" id="UP000248132"/>
    </source>
</evidence>
<sequence>MIINNLERYGAEKLGHLKKVMLHSPEYSIRRVKETNLQFYLFDKVPDYDRFIDEHYAYRKLLTDNGVEVYELSDLIVNNRELMSYLPNLPYLNDSSVITSKGAVISTMCPGGRQYEEIVVREALTTLAIPILHDCGPGEQFEGLITLSPDTLFVADTERHSKESVERFFIFALQHFQNIVYVEIPQARRFMHPDMIFNRISDQLGLVFPPAFLNCWLVQKNRRQKIDFMTWSKRRNMELIPISDEEQQKWGTSFVTLGPNHVINYDISLKPTTQKILESMGVRFTQFHPDALLAGGGSLRCLTLRLLRE</sequence>
<protein>
    <submittedName>
        <fullName evidence="1">Arginine deiminase</fullName>
    </submittedName>
</protein>
<dbReference type="RefSeq" id="WP_110463287.1">
    <property type="nucleotide sequence ID" value="NZ_QKMR01000025.1"/>
</dbReference>
<dbReference type="Proteomes" id="UP000248132">
    <property type="component" value="Unassembled WGS sequence"/>
</dbReference>
<reference evidence="1 2" key="1">
    <citation type="submission" date="2018-06" db="EMBL/GenBank/DDBJ databases">
        <title>Genomic Encyclopedia of Type Strains, Phase I: the one thousand microbial genomes (KMG-I) project.</title>
        <authorList>
            <person name="Kyrpides N."/>
        </authorList>
    </citation>
    <scope>NUCLEOTIDE SEQUENCE [LARGE SCALE GENOMIC DNA]</scope>
    <source>
        <strain evidence="1 2">DSM 19573</strain>
    </source>
</reference>
<keyword evidence="2" id="KW-1185">Reference proteome</keyword>
<dbReference type="GO" id="GO:0016990">
    <property type="term" value="F:arginine deiminase activity"/>
    <property type="evidence" value="ECO:0007669"/>
    <property type="project" value="TreeGrafter"/>
</dbReference>
<dbReference type="OrthoDB" id="9807502at2"/>
<dbReference type="GO" id="GO:0019546">
    <property type="term" value="P:L-arginine deiminase pathway"/>
    <property type="evidence" value="ECO:0007669"/>
    <property type="project" value="TreeGrafter"/>
</dbReference>
<dbReference type="PANTHER" id="PTHR47271:SF2">
    <property type="entry name" value="ARGININE DEIMINASE"/>
    <property type="match status" value="1"/>
</dbReference>
<evidence type="ECO:0000313" key="1">
    <source>
        <dbReference type="EMBL" id="PYG85635.1"/>
    </source>
</evidence>
<comment type="caution">
    <text evidence="1">The sequence shown here is derived from an EMBL/GenBank/DDBJ whole genome shotgun (WGS) entry which is preliminary data.</text>
</comment>
<dbReference type="Gene3D" id="3.75.10.10">
    <property type="entry name" value="L-arginine/glycine Amidinotransferase, Chain A"/>
    <property type="match status" value="1"/>
</dbReference>
<accession>A0A318XGH9</accession>
<dbReference type="AlphaFoldDB" id="A0A318XGH9"/>